<evidence type="ECO:0000256" key="2">
    <source>
        <dbReference type="SAM" id="MobiDB-lite"/>
    </source>
</evidence>
<feature type="domain" description="Sialate O-acetylesterase" evidence="4">
    <location>
        <begin position="172"/>
        <end position="281"/>
    </location>
</feature>
<keyword evidence="1" id="KW-0378">Hydrolase</keyword>
<evidence type="ECO:0000313" key="5">
    <source>
        <dbReference type="EMBL" id="MFC5455780.1"/>
    </source>
</evidence>
<keyword evidence="3" id="KW-0732">Signal</keyword>
<dbReference type="PANTHER" id="PTHR31988">
    <property type="entry name" value="ESTERASE, PUTATIVE (DUF303)-RELATED"/>
    <property type="match status" value="1"/>
</dbReference>
<dbReference type="InterPro" id="IPR052940">
    <property type="entry name" value="Carb_Esterase_6"/>
</dbReference>
<dbReference type="RefSeq" id="WP_377167194.1">
    <property type="nucleotide sequence ID" value="NZ_JBHSMQ010000004.1"/>
</dbReference>
<dbReference type="PANTHER" id="PTHR31988:SF19">
    <property type="entry name" value="9-O-ACETYL-N-ACETYLNEURAMINIC ACID DEACETYLASE-RELATED"/>
    <property type="match status" value="1"/>
</dbReference>
<dbReference type="EMBL" id="JBHSMQ010000004">
    <property type="protein sequence ID" value="MFC5455780.1"/>
    <property type="molecule type" value="Genomic_DNA"/>
</dbReference>
<dbReference type="Pfam" id="PF03629">
    <property type="entry name" value="SASA"/>
    <property type="match status" value="1"/>
</dbReference>
<dbReference type="InterPro" id="IPR005181">
    <property type="entry name" value="SASA"/>
</dbReference>
<dbReference type="SUPFAM" id="SSF52266">
    <property type="entry name" value="SGNH hydrolase"/>
    <property type="match status" value="1"/>
</dbReference>
<evidence type="ECO:0000259" key="4">
    <source>
        <dbReference type="Pfam" id="PF03629"/>
    </source>
</evidence>
<accession>A0ABW0KQN0</accession>
<evidence type="ECO:0000256" key="3">
    <source>
        <dbReference type="SAM" id="SignalP"/>
    </source>
</evidence>
<feature type="chain" id="PRO_5046596091" evidence="3">
    <location>
        <begin position="18"/>
        <end position="948"/>
    </location>
</feature>
<dbReference type="Proteomes" id="UP001596052">
    <property type="component" value="Unassembled WGS sequence"/>
</dbReference>
<keyword evidence="6" id="KW-1185">Reference proteome</keyword>
<comment type="caution">
    <text evidence="5">The sequence shown here is derived from an EMBL/GenBank/DDBJ whole genome shotgun (WGS) entry which is preliminary data.</text>
</comment>
<feature type="signal peptide" evidence="3">
    <location>
        <begin position="1"/>
        <end position="17"/>
    </location>
</feature>
<dbReference type="Gene3D" id="3.40.50.1110">
    <property type="entry name" value="SGNH hydrolase"/>
    <property type="match status" value="1"/>
</dbReference>
<evidence type="ECO:0000313" key="6">
    <source>
        <dbReference type="Proteomes" id="UP001596052"/>
    </source>
</evidence>
<feature type="region of interest" description="Disordered" evidence="2">
    <location>
        <begin position="828"/>
        <end position="847"/>
    </location>
</feature>
<gene>
    <name evidence="5" type="ORF">ACFQDI_13010</name>
</gene>
<sequence length="948" mass="104418">MKTILLGTLLLASQLYAKPLKVFILAGQSNMEGHAKIETFDYIGDDPATAPLLKQMRAADGNPTVCDHTWISYCTGKYDGSANGEGTGKLTAGFGARDDATKPNGKIGPEFTFGLTMDAALKEPVLIIKTAWGGRSLNTEFRPPSAGPYELNDYQKKLYYGPPGHGVPKDMDQWFAEKKRETGRFYRYMVEHVKRVLADPKRVCPAYDASQGYEIAGFVWLQGFNDMVDGHTYPDRGKPGRYAVYSDLLAKFIRDVRKDLHAPKMPFVIGVMGVGGLKANQEIVAFREAMTAPSLLPEFKGNVVAVPTAPFWSEELGAIDDKRAQVRQMGFYLNSKNKGHANADGHMTEEQKRDYLKQYEAKLISPAELSLWQRGASNAGYHYLGCAKTFALMGRAFAEASLSMMSATQASVIPAKPQPSEMKGARTLLSSSPDEFQEGEMAGYLFAPTERVPEEFNAGFSLYAAAWPLVATYPGHKFQTGLCGTWMHPQYEEGKKPEGKCYTDIEGGLGWWRDTHFPTTTPKFIMGGVGPNFTFIANGPGYGAGTWERPRGQYGVAQLSPWLLFPLDGLNLKQGTRGELFGYGYLPLPLTNPKTTTAGKNVPTGNQCWTLFLNTGNFKGPAAFFTPFFWSQSKIDHPEWAEMLLDTRPSGPNKPIQMETQHVPAMLGKDASGTELARVAPTSFPIGADGTSTVLHRLTAYKKAALWDDVKKWFAGGPTANGAIKAEAAVIHPFRSGGGSNWSIYTPGTKREEKVPLAWKSFATSFAPNPNTFAYKWDSQLTRSGAGLVTLPEYFTLGTDGKRPQWNVLPPKDVPTESGLAQHQFITPAEKPQEPRTTPEDATSCWKKPGPVAGPFKARLGDGSVVTYYWYRFADQPAMLNADLSDAEREQVQARVEKLHRTWTKDRDYLTPPDFGTLADIDPALILTPPKGLEIGYVPIATRQELEK</sequence>
<protein>
    <submittedName>
        <fullName evidence="5">Sialate O-acetylesterase</fullName>
    </submittedName>
</protein>
<name>A0ABW0KQN0_9BACT</name>
<proteinExistence type="predicted"/>
<organism evidence="5 6">
    <name type="scientific">Prosthecobacter fluviatilis</name>
    <dbReference type="NCBI Taxonomy" id="445931"/>
    <lineage>
        <taxon>Bacteria</taxon>
        <taxon>Pseudomonadati</taxon>
        <taxon>Verrucomicrobiota</taxon>
        <taxon>Verrucomicrobiia</taxon>
        <taxon>Verrucomicrobiales</taxon>
        <taxon>Verrucomicrobiaceae</taxon>
        <taxon>Prosthecobacter</taxon>
    </lineage>
</organism>
<dbReference type="InterPro" id="IPR036514">
    <property type="entry name" value="SGNH_hydro_sf"/>
</dbReference>
<reference evidence="6" key="1">
    <citation type="journal article" date="2019" name="Int. J. Syst. Evol. Microbiol.">
        <title>The Global Catalogue of Microorganisms (GCM) 10K type strain sequencing project: providing services to taxonomists for standard genome sequencing and annotation.</title>
        <authorList>
            <consortium name="The Broad Institute Genomics Platform"/>
            <consortium name="The Broad Institute Genome Sequencing Center for Infectious Disease"/>
            <person name="Wu L."/>
            <person name="Ma J."/>
        </authorList>
    </citation>
    <scope>NUCLEOTIDE SEQUENCE [LARGE SCALE GENOMIC DNA]</scope>
    <source>
        <strain evidence="6">CGMCC 4.1469</strain>
    </source>
</reference>
<evidence type="ECO:0000256" key="1">
    <source>
        <dbReference type="ARBA" id="ARBA00022801"/>
    </source>
</evidence>